<keyword evidence="5" id="KW-0472">Membrane</keyword>
<accession>X8BEW3</accession>
<dbReference type="InterPro" id="IPR023298">
    <property type="entry name" value="ATPase_P-typ_TM_dom_sf"/>
</dbReference>
<comment type="caution">
    <text evidence="6">The sequence shown here is derived from an EMBL/GenBank/DDBJ whole genome shotgun (WGS) entry which is preliminary data.</text>
</comment>
<dbReference type="SUPFAM" id="SSF56784">
    <property type="entry name" value="HAD-like"/>
    <property type="match status" value="1"/>
</dbReference>
<sequence length="204" mass="21498">MTAVGADTQQRRAAELASGELPIVGLQHQLSQLTKRAFPVTASGGALISALGFLRRGNLRQALGSGIAVAVAAVPEGMPLVATLAQQASARRLSNFGALVRVPRSVEALGRVDVVCFDKTGTLSENRLRVARVKPAAGCSREDVLRCAALAVPAPTAPRTRMPPTAPSSLPPQALAAQIRRPNRTPICLFVPGARFRPRCRVRS</sequence>
<dbReference type="Gene3D" id="1.20.1110.10">
    <property type="entry name" value="Calcium-transporting ATPase, transmembrane domain"/>
    <property type="match status" value="1"/>
</dbReference>
<evidence type="ECO:0000313" key="6">
    <source>
        <dbReference type="EMBL" id="EUA42672.1"/>
    </source>
</evidence>
<keyword evidence="3" id="KW-0812">Transmembrane</keyword>
<dbReference type="Gene3D" id="3.40.1110.10">
    <property type="entry name" value="Calcium-transporting ATPase, cytoplasmic domain N"/>
    <property type="match status" value="1"/>
</dbReference>
<evidence type="ECO:0000256" key="4">
    <source>
        <dbReference type="ARBA" id="ARBA00022989"/>
    </source>
</evidence>
<name>X8BEW3_MYCXE</name>
<dbReference type="Gene3D" id="3.40.50.1000">
    <property type="entry name" value="HAD superfamily/HAD-like"/>
    <property type="match status" value="1"/>
</dbReference>
<evidence type="ECO:0000256" key="1">
    <source>
        <dbReference type="ARBA" id="ARBA00004141"/>
    </source>
</evidence>
<dbReference type="PANTHER" id="PTHR42861">
    <property type="entry name" value="CALCIUM-TRANSPORTING ATPASE"/>
    <property type="match status" value="1"/>
</dbReference>
<reference evidence="6" key="1">
    <citation type="submission" date="2014-01" db="EMBL/GenBank/DDBJ databases">
        <authorList>
            <person name="Brown-Elliot B."/>
            <person name="Wallace R."/>
            <person name="Lenaerts A."/>
            <person name="Ordway D."/>
            <person name="DeGroote M.A."/>
            <person name="Parker T."/>
            <person name="Sizemore C."/>
            <person name="Tallon L.J."/>
            <person name="Sadzewicz L.K."/>
            <person name="Sengamalay N."/>
            <person name="Fraser C.M."/>
            <person name="Hine E."/>
            <person name="Shefchek K.A."/>
            <person name="Das S.P."/>
            <person name="Tettelin H."/>
        </authorList>
    </citation>
    <scope>NUCLEOTIDE SEQUENCE [LARGE SCALE GENOMIC DNA]</scope>
    <source>
        <strain evidence="6">4042</strain>
    </source>
</reference>
<dbReference type="InterPro" id="IPR036412">
    <property type="entry name" value="HAD-like_sf"/>
</dbReference>
<dbReference type="GO" id="GO:0016020">
    <property type="term" value="C:membrane"/>
    <property type="evidence" value="ECO:0007669"/>
    <property type="project" value="UniProtKB-SubCell"/>
</dbReference>
<gene>
    <name evidence="6" type="ORF">I553_6532</name>
</gene>
<comment type="subcellular location">
    <subcellularLocation>
        <location evidence="1">Membrane</location>
        <topology evidence="1">Multi-pass membrane protein</topology>
    </subcellularLocation>
</comment>
<dbReference type="InterPro" id="IPR023299">
    <property type="entry name" value="ATPase_P-typ_cyto_dom_N"/>
</dbReference>
<dbReference type="AlphaFoldDB" id="X8BEW3"/>
<evidence type="ECO:0000256" key="2">
    <source>
        <dbReference type="ARBA" id="ARBA00022475"/>
    </source>
</evidence>
<dbReference type="GO" id="GO:0000166">
    <property type="term" value="F:nucleotide binding"/>
    <property type="evidence" value="ECO:0007669"/>
    <property type="project" value="InterPro"/>
</dbReference>
<dbReference type="InterPro" id="IPR023214">
    <property type="entry name" value="HAD_sf"/>
</dbReference>
<evidence type="ECO:0000256" key="3">
    <source>
        <dbReference type="ARBA" id="ARBA00022692"/>
    </source>
</evidence>
<dbReference type="SUPFAM" id="SSF81665">
    <property type="entry name" value="Calcium ATPase, transmembrane domain M"/>
    <property type="match status" value="1"/>
</dbReference>
<evidence type="ECO:0000256" key="5">
    <source>
        <dbReference type="ARBA" id="ARBA00023136"/>
    </source>
</evidence>
<dbReference type="EMBL" id="JAOB01000042">
    <property type="protein sequence ID" value="EUA42672.1"/>
    <property type="molecule type" value="Genomic_DNA"/>
</dbReference>
<dbReference type="PATRIC" id="fig|1299334.3.peg.4681"/>
<keyword evidence="4" id="KW-1133">Transmembrane helix</keyword>
<organism evidence="6">
    <name type="scientific">Mycobacterium xenopi 4042</name>
    <dbReference type="NCBI Taxonomy" id="1299334"/>
    <lineage>
        <taxon>Bacteria</taxon>
        <taxon>Bacillati</taxon>
        <taxon>Actinomycetota</taxon>
        <taxon>Actinomycetes</taxon>
        <taxon>Mycobacteriales</taxon>
        <taxon>Mycobacteriaceae</taxon>
        <taxon>Mycobacterium</taxon>
    </lineage>
</organism>
<keyword evidence="2" id="KW-1003">Cell membrane</keyword>
<protein>
    <submittedName>
        <fullName evidence="6">E1-E2 ATPase family protein</fullName>
    </submittedName>
</protein>
<proteinExistence type="predicted"/>